<dbReference type="AlphaFoldDB" id="A0A918J805"/>
<evidence type="ECO:0000313" key="2">
    <source>
        <dbReference type="Proteomes" id="UP000620224"/>
    </source>
</evidence>
<evidence type="ECO:0000313" key="1">
    <source>
        <dbReference type="EMBL" id="GGW58050.1"/>
    </source>
</evidence>
<proteinExistence type="predicted"/>
<sequence length="118" mass="13081">MCELSNQFSESKKKLFRRIAFAVEAPPADELEYLSAAIPLFLIGRHLQSDLNFWGATQSERSNLENTSRPFHRLLLPLEQGSPPLLHIVHFSAAHVSIMPSLLKGNNDGGGTHSCRTA</sequence>
<name>A0A918J805_9ACTN</name>
<accession>A0A918J805</accession>
<dbReference type="Proteomes" id="UP000620224">
    <property type="component" value="Unassembled WGS sequence"/>
</dbReference>
<gene>
    <name evidence="1" type="ORF">GCM10010503_38840</name>
</gene>
<protein>
    <submittedName>
        <fullName evidence="1">Uncharacterized protein</fullName>
    </submittedName>
</protein>
<dbReference type="RefSeq" id="WP_190016584.1">
    <property type="nucleotide sequence ID" value="NZ_BMUE01000008.1"/>
</dbReference>
<reference evidence="1" key="2">
    <citation type="submission" date="2020-09" db="EMBL/GenBank/DDBJ databases">
        <authorList>
            <person name="Sun Q."/>
            <person name="Ohkuma M."/>
        </authorList>
    </citation>
    <scope>NUCLEOTIDE SEQUENCE</scope>
    <source>
        <strain evidence="1">JCM 4490</strain>
    </source>
</reference>
<comment type="caution">
    <text evidence="1">The sequence shown here is derived from an EMBL/GenBank/DDBJ whole genome shotgun (WGS) entry which is preliminary data.</text>
</comment>
<organism evidence="1 2">
    <name type="scientific">Streptomyces lucensis JCM 4490</name>
    <dbReference type="NCBI Taxonomy" id="1306176"/>
    <lineage>
        <taxon>Bacteria</taxon>
        <taxon>Bacillati</taxon>
        <taxon>Actinomycetota</taxon>
        <taxon>Actinomycetes</taxon>
        <taxon>Kitasatosporales</taxon>
        <taxon>Streptomycetaceae</taxon>
        <taxon>Streptomyces</taxon>
    </lineage>
</organism>
<dbReference type="EMBL" id="BMUE01000008">
    <property type="protein sequence ID" value="GGW58050.1"/>
    <property type="molecule type" value="Genomic_DNA"/>
</dbReference>
<keyword evidence="2" id="KW-1185">Reference proteome</keyword>
<reference evidence="1" key="1">
    <citation type="journal article" date="2014" name="Int. J. Syst. Evol. Microbiol.">
        <title>Complete genome sequence of Corynebacterium casei LMG S-19264T (=DSM 44701T), isolated from a smear-ripened cheese.</title>
        <authorList>
            <consortium name="US DOE Joint Genome Institute (JGI-PGF)"/>
            <person name="Walter F."/>
            <person name="Albersmeier A."/>
            <person name="Kalinowski J."/>
            <person name="Ruckert C."/>
        </authorList>
    </citation>
    <scope>NUCLEOTIDE SEQUENCE</scope>
    <source>
        <strain evidence="1">JCM 4490</strain>
    </source>
</reference>